<evidence type="ECO:0000259" key="2">
    <source>
        <dbReference type="Pfam" id="PF21686"/>
    </source>
</evidence>
<dbReference type="RefSeq" id="WP_235969451.1">
    <property type="nucleotide sequence ID" value="NZ_BJTG01000002.1"/>
</dbReference>
<dbReference type="Pfam" id="PF21686">
    <property type="entry name" value="LigD_Prim-Pol"/>
    <property type="match status" value="1"/>
</dbReference>
<evidence type="ECO:0000313" key="4">
    <source>
        <dbReference type="Proteomes" id="UP000503640"/>
    </source>
</evidence>
<dbReference type="NCBIfam" id="TIGR02778">
    <property type="entry name" value="ligD_pol"/>
    <property type="match status" value="1"/>
</dbReference>
<proteinExistence type="predicted"/>
<name>A0A7I9VIC8_9BACT</name>
<gene>
    <name evidence="3" type="primary">lig_2</name>
    <name evidence="3" type="ORF">AMYX_08560</name>
</gene>
<evidence type="ECO:0000313" key="3">
    <source>
        <dbReference type="EMBL" id="GEJ56115.1"/>
    </source>
</evidence>
<dbReference type="PANTHER" id="PTHR42705">
    <property type="entry name" value="BIFUNCTIONAL NON-HOMOLOGOUS END JOINING PROTEIN LIGD"/>
    <property type="match status" value="1"/>
</dbReference>
<dbReference type="Proteomes" id="UP000503640">
    <property type="component" value="Unassembled WGS sequence"/>
</dbReference>
<reference evidence="4" key="1">
    <citation type="journal article" date="2020" name="Appl. Environ. Microbiol.">
        <title>Diazotrophic Anaeromyxobacter Isolates from Soils.</title>
        <authorList>
            <person name="Masuda Y."/>
            <person name="Yamanaka H."/>
            <person name="Xu Z.X."/>
            <person name="Shiratori Y."/>
            <person name="Aono T."/>
            <person name="Amachi S."/>
            <person name="Senoo K."/>
            <person name="Itoh H."/>
        </authorList>
    </citation>
    <scope>NUCLEOTIDE SEQUENCE [LARGE SCALE GENOMIC DNA]</scope>
    <source>
        <strain evidence="4">R267</strain>
    </source>
</reference>
<feature type="compositionally biased region" description="Basic residues" evidence="1">
    <location>
        <begin position="319"/>
        <end position="335"/>
    </location>
</feature>
<dbReference type="Gene3D" id="3.90.920.10">
    <property type="entry name" value="DNA primase, PRIM domain"/>
    <property type="match status" value="1"/>
</dbReference>
<comment type="caution">
    <text evidence="3">The sequence shown here is derived from an EMBL/GenBank/DDBJ whole genome shotgun (WGS) entry which is preliminary data.</text>
</comment>
<dbReference type="GO" id="GO:0016874">
    <property type="term" value="F:ligase activity"/>
    <property type="evidence" value="ECO:0007669"/>
    <property type="project" value="UniProtKB-KW"/>
</dbReference>
<dbReference type="PANTHER" id="PTHR42705:SF2">
    <property type="entry name" value="BIFUNCTIONAL NON-HOMOLOGOUS END JOINING PROTEIN LIGD"/>
    <property type="match status" value="1"/>
</dbReference>
<accession>A0A7I9VIC8</accession>
<sequence length="358" mass="39215">MSARRAVEVQIGGRRLELSNLEKVFYPATGFTKGQVIDYYLRIAPALLPHLRDRPLTLKRYPEGAQGPHFYEKRCPAHRPAWLRTAGVWSGVQEEEIRFCVVDDLASLIWAVNLADLEMHTYLHRAPAVDRPTALVFDLDPGPPADVVQCCEVARVLKGLFDRLGLASFPKTSGSKGLQVYVPLNTPVGYAATKPFARAVAELLERERPDLVVSSMKKALRAGKVLVDWSQNDAHKTTVCAWSLRAKERPTVSTPLRWEEVEAALAARDPAALAFDAAEALRRFERDGDLFAPVLKLRQRLPAAGVGAAPGPAPERGRRAPGGRRSARSPGRKAGRKEERTPPPGGGPGTPEDGYLSS</sequence>
<organism evidence="3 4">
    <name type="scientific">Anaeromyxobacter diazotrophicus</name>
    <dbReference type="NCBI Taxonomy" id="2590199"/>
    <lineage>
        <taxon>Bacteria</taxon>
        <taxon>Pseudomonadati</taxon>
        <taxon>Myxococcota</taxon>
        <taxon>Myxococcia</taxon>
        <taxon>Myxococcales</taxon>
        <taxon>Cystobacterineae</taxon>
        <taxon>Anaeromyxobacteraceae</taxon>
        <taxon>Anaeromyxobacter</taxon>
    </lineage>
</organism>
<keyword evidence="3" id="KW-0436">Ligase</keyword>
<dbReference type="CDD" id="cd04863">
    <property type="entry name" value="MtLigD_Pol_like"/>
    <property type="match status" value="1"/>
</dbReference>
<feature type="region of interest" description="Disordered" evidence="1">
    <location>
        <begin position="304"/>
        <end position="358"/>
    </location>
</feature>
<dbReference type="InterPro" id="IPR033649">
    <property type="entry name" value="MtLigD_Pol-like"/>
</dbReference>
<protein>
    <submittedName>
        <fullName evidence="3">ATP-dependent DNA ligase</fullName>
    </submittedName>
</protein>
<evidence type="ECO:0000256" key="1">
    <source>
        <dbReference type="SAM" id="MobiDB-lite"/>
    </source>
</evidence>
<dbReference type="AlphaFoldDB" id="A0A7I9VIC8"/>
<dbReference type="InterPro" id="IPR052171">
    <property type="entry name" value="NHEJ_LigD"/>
</dbReference>
<keyword evidence="4" id="KW-1185">Reference proteome</keyword>
<dbReference type="InterPro" id="IPR014145">
    <property type="entry name" value="LigD_pol_dom"/>
</dbReference>
<dbReference type="EMBL" id="BJTG01000002">
    <property type="protein sequence ID" value="GEJ56115.1"/>
    <property type="molecule type" value="Genomic_DNA"/>
</dbReference>
<feature type="domain" description="DNA ligase D polymerase" evidence="2">
    <location>
        <begin position="32"/>
        <end position="291"/>
    </location>
</feature>